<keyword evidence="3" id="KW-1185">Reference proteome</keyword>
<name>A0ABP3YDA6_9BACT</name>
<dbReference type="EMBL" id="BAAAFI010000007">
    <property type="protein sequence ID" value="GAA0878774.1"/>
    <property type="molecule type" value="Genomic_DNA"/>
</dbReference>
<feature type="region of interest" description="Disordered" evidence="1">
    <location>
        <begin position="1"/>
        <end position="64"/>
    </location>
</feature>
<accession>A0ABP3YDA6</accession>
<organism evidence="2 3">
    <name type="scientific">Algoriphagus jejuensis</name>
    <dbReference type="NCBI Taxonomy" id="419934"/>
    <lineage>
        <taxon>Bacteria</taxon>
        <taxon>Pseudomonadati</taxon>
        <taxon>Bacteroidota</taxon>
        <taxon>Cytophagia</taxon>
        <taxon>Cytophagales</taxon>
        <taxon>Cyclobacteriaceae</taxon>
        <taxon>Algoriphagus</taxon>
    </lineage>
</organism>
<feature type="compositionally biased region" description="Basic and acidic residues" evidence="1">
    <location>
        <begin position="17"/>
        <end position="27"/>
    </location>
</feature>
<dbReference type="RefSeq" id="WP_343850486.1">
    <property type="nucleotide sequence ID" value="NZ_BAAAFI010000007.1"/>
</dbReference>
<evidence type="ECO:0000313" key="3">
    <source>
        <dbReference type="Proteomes" id="UP001500469"/>
    </source>
</evidence>
<comment type="caution">
    <text evidence="2">The sequence shown here is derived from an EMBL/GenBank/DDBJ whole genome shotgun (WGS) entry which is preliminary data.</text>
</comment>
<proteinExistence type="predicted"/>
<evidence type="ECO:0000313" key="2">
    <source>
        <dbReference type="EMBL" id="GAA0878774.1"/>
    </source>
</evidence>
<feature type="compositionally biased region" description="Basic residues" evidence="1">
    <location>
        <begin position="52"/>
        <end position="64"/>
    </location>
</feature>
<gene>
    <name evidence="2" type="ORF">GCM10009119_17420</name>
</gene>
<dbReference type="Proteomes" id="UP001500469">
    <property type="component" value="Unassembled WGS sequence"/>
</dbReference>
<reference evidence="3" key="1">
    <citation type="journal article" date="2019" name="Int. J. Syst. Evol. Microbiol.">
        <title>The Global Catalogue of Microorganisms (GCM) 10K type strain sequencing project: providing services to taxonomists for standard genome sequencing and annotation.</title>
        <authorList>
            <consortium name="The Broad Institute Genomics Platform"/>
            <consortium name="The Broad Institute Genome Sequencing Center for Infectious Disease"/>
            <person name="Wu L."/>
            <person name="Ma J."/>
        </authorList>
    </citation>
    <scope>NUCLEOTIDE SEQUENCE [LARGE SCALE GENOMIC DNA]</scope>
    <source>
        <strain evidence="3">JCM 16112</strain>
    </source>
</reference>
<sequence length="64" mass="7316">MQTSVNTYLIPHLVTGKKHDDDVDKGTNRKTPGNNQGARPPEEEDFDEIHERGKKVKKKEKTDN</sequence>
<protein>
    <submittedName>
        <fullName evidence="2">Uncharacterized protein</fullName>
    </submittedName>
</protein>
<evidence type="ECO:0000256" key="1">
    <source>
        <dbReference type="SAM" id="MobiDB-lite"/>
    </source>
</evidence>